<dbReference type="RefSeq" id="WP_301724317.1">
    <property type="nucleotide sequence ID" value="NZ_JAUJWV010000002.1"/>
</dbReference>
<reference evidence="1 2" key="1">
    <citation type="submission" date="2023-06" db="EMBL/GenBank/DDBJ databases">
        <title>Novel species in genus Planococcus.</title>
        <authorList>
            <person name="Ning S."/>
        </authorList>
    </citation>
    <scope>NUCLEOTIDE SEQUENCE [LARGE SCALE GENOMIC DNA]</scope>
    <source>
        <strain evidence="1 2">N028</strain>
    </source>
</reference>
<comment type="caution">
    <text evidence="1">The sequence shown here is derived from an EMBL/GenBank/DDBJ whole genome shotgun (WGS) entry which is preliminary data.</text>
</comment>
<keyword evidence="2" id="KW-1185">Reference proteome</keyword>
<dbReference type="EMBL" id="JAUJWV010000002">
    <property type="protein sequence ID" value="MDN7242761.1"/>
    <property type="molecule type" value="Genomic_DNA"/>
</dbReference>
<dbReference type="Proteomes" id="UP001172055">
    <property type="component" value="Unassembled WGS sequence"/>
</dbReference>
<evidence type="ECO:0000313" key="2">
    <source>
        <dbReference type="Proteomes" id="UP001172055"/>
    </source>
</evidence>
<name>A0ABT8N4F1_9BACL</name>
<sequence length="262" mass="30728">MDEGITKLLMKKVKKHRKWAEDVFVNPIYWEVNGKPYFMAGFMKNNIATATAYLTIGEETKEEVMLAQFPLALFANLSSSIFQIGEARMKVGSAFYINPLNIAVSTDNPKVLTGREAFAQLWDIQQKFNRLIKDFKHYYNYDVLVRKRITEEDIIKTQETANQVNMYQYLTVSTLLVRNDEIRAFANFLETTEGGKELDAEQLIFVKTITENKEALRYSLAMLDMIVDEDIEKMKELNYHYSLKKNKKIIEKQRQFIRFPKR</sequence>
<proteinExistence type="predicted"/>
<evidence type="ECO:0000313" key="1">
    <source>
        <dbReference type="EMBL" id="MDN7242761.1"/>
    </source>
</evidence>
<protein>
    <submittedName>
        <fullName evidence="1">Uncharacterized protein</fullName>
    </submittedName>
</protein>
<accession>A0ABT8N4F1</accession>
<organism evidence="1 2">
    <name type="scientific">Planococcus shixiaomingii</name>
    <dbReference type="NCBI Taxonomy" id="3058393"/>
    <lineage>
        <taxon>Bacteria</taxon>
        <taxon>Bacillati</taxon>
        <taxon>Bacillota</taxon>
        <taxon>Bacilli</taxon>
        <taxon>Bacillales</taxon>
        <taxon>Caryophanaceae</taxon>
        <taxon>Planococcus</taxon>
    </lineage>
</organism>
<gene>
    <name evidence="1" type="ORF">QWY14_13185</name>
</gene>